<sequence length="44" mass="4827">DNDPHQEEIDVVIVTDDVLPPSVENNDSDGRVDAVDDLHVDNSI</sequence>
<name>A0A699XQ68_TANCI</name>
<feature type="region of interest" description="Disordered" evidence="1">
    <location>
        <begin position="19"/>
        <end position="44"/>
    </location>
</feature>
<dbReference type="AlphaFoldDB" id="A0A699XQ68"/>
<dbReference type="EMBL" id="BKCJ011873188">
    <property type="protein sequence ID" value="GFD60078.1"/>
    <property type="molecule type" value="Genomic_DNA"/>
</dbReference>
<evidence type="ECO:0000313" key="2">
    <source>
        <dbReference type="EMBL" id="GFD60078.1"/>
    </source>
</evidence>
<protein>
    <submittedName>
        <fullName evidence="2">Uncharacterized protein</fullName>
    </submittedName>
</protein>
<feature type="compositionally biased region" description="Basic and acidic residues" evidence="1">
    <location>
        <begin position="28"/>
        <end position="44"/>
    </location>
</feature>
<evidence type="ECO:0000256" key="1">
    <source>
        <dbReference type="SAM" id="MobiDB-lite"/>
    </source>
</evidence>
<comment type="caution">
    <text evidence="2">The sequence shown here is derived from an EMBL/GenBank/DDBJ whole genome shotgun (WGS) entry which is preliminary data.</text>
</comment>
<accession>A0A699XQ68</accession>
<feature type="non-terminal residue" evidence="2">
    <location>
        <position position="1"/>
    </location>
</feature>
<organism evidence="2">
    <name type="scientific">Tanacetum cinerariifolium</name>
    <name type="common">Dalmatian daisy</name>
    <name type="synonym">Chrysanthemum cinerariifolium</name>
    <dbReference type="NCBI Taxonomy" id="118510"/>
    <lineage>
        <taxon>Eukaryota</taxon>
        <taxon>Viridiplantae</taxon>
        <taxon>Streptophyta</taxon>
        <taxon>Embryophyta</taxon>
        <taxon>Tracheophyta</taxon>
        <taxon>Spermatophyta</taxon>
        <taxon>Magnoliopsida</taxon>
        <taxon>eudicotyledons</taxon>
        <taxon>Gunneridae</taxon>
        <taxon>Pentapetalae</taxon>
        <taxon>asterids</taxon>
        <taxon>campanulids</taxon>
        <taxon>Asterales</taxon>
        <taxon>Asteraceae</taxon>
        <taxon>Asteroideae</taxon>
        <taxon>Anthemideae</taxon>
        <taxon>Anthemidinae</taxon>
        <taxon>Tanacetum</taxon>
    </lineage>
</organism>
<proteinExistence type="predicted"/>
<gene>
    <name evidence="2" type="ORF">Tci_932047</name>
</gene>
<reference evidence="2" key="1">
    <citation type="journal article" date="2019" name="Sci. Rep.">
        <title>Draft genome of Tanacetum cinerariifolium, the natural source of mosquito coil.</title>
        <authorList>
            <person name="Yamashiro T."/>
            <person name="Shiraishi A."/>
            <person name="Satake H."/>
            <person name="Nakayama K."/>
        </authorList>
    </citation>
    <scope>NUCLEOTIDE SEQUENCE</scope>
</reference>